<dbReference type="PANTHER" id="PTHR46696:SF1">
    <property type="entry name" value="CYTOCHROME P450 YJIB-RELATED"/>
    <property type="match status" value="1"/>
</dbReference>
<dbReference type="GO" id="GO:0020037">
    <property type="term" value="F:heme binding"/>
    <property type="evidence" value="ECO:0007669"/>
    <property type="project" value="InterPro"/>
</dbReference>
<dbReference type="KEGG" id="aup:AsAng_0061260"/>
<dbReference type="SUPFAM" id="SSF48264">
    <property type="entry name" value="Cytochrome P450"/>
    <property type="match status" value="1"/>
</dbReference>
<comment type="similarity">
    <text evidence="1">Belongs to the cytochrome P450 family.</text>
</comment>
<gene>
    <name evidence="2" type="ORF">AsAng_0061260</name>
</gene>
<dbReference type="GO" id="GO:0005506">
    <property type="term" value="F:iron ion binding"/>
    <property type="evidence" value="ECO:0007669"/>
    <property type="project" value="InterPro"/>
</dbReference>
<dbReference type="GO" id="GO:0004497">
    <property type="term" value="F:monooxygenase activity"/>
    <property type="evidence" value="ECO:0007669"/>
    <property type="project" value="InterPro"/>
</dbReference>
<dbReference type="GO" id="GO:0016705">
    <property type="term" value="F:oxidoreductase activity, acting on paired donors, with incorporation or reduction of molecular oxygen"/>
    <property type="evidence" value="ECO:0007669"/>
    <property type="project" value="InterPro"/>
</dbReference>
<protein>
    <submittedName>
        <fullName evidence="2">Cytochrome P450</fullName>
    </submittedName>
</protein>
<dbReference type="Gene3D" id="1.10.630.10">
    <property type="entry name" value="Cytochrome P450"/>
    <property type="match status" value="1"/>
</dbReference>
<dbReference type="AlphaFoldDB" id="A0A916DWZ3"/>
<accession>A0A916DWZ3</accession>
<sequence>MKKVLIAITTGFIWLLKPLKLFAYSTRFGFLKRLIIQFTTFLDFIFSFIHGQNEVMEVYQKIYKGNFIFGHGIMKTDFESTLHEIQQPSMRTNHFMGIPVVSGNEVFIVNSPLISLGEPYRRLAREHIDETIFTADFYDLTYDKIKETCAVPLQEWLEDKDPKNITTMRSVSTRMVILLCQGIPISKLDSEQVTAAYLKRFVQLSLFKNYFTLITGLLGTEKFIKKDAFYPLKKLGVSSTVIDATLFAAMFSIGTLFTRCIGDLKKHKIDYDSLTLEEKKKFIIEVVRLYPTVTTTHRIIESPEEVVVAGRTIELTEGDEIVYPFVCSNKDEKVFKCPHAIQLDRSEEDYDKVLSWSKGAHACPARDFSILVTLVMLDTLNQKVPLKTIDYKGAIL</sequence>
<dbReference type="EMBL" id="AP026867">
    <property type="protein sequence ID" value="BDS15342.1"/>
    <property type="molecule type" value="Genomic_DNA"/>
</dbReference>
<keyword evidence="3" id="KW-1185">Reference proteome</keyword>
<organism evidence="2 3">
    <name type="scientific">Aureispira anguillae</name>
    <dbReference type="NCBI Taxonomy" id="2864201"/>
    <lineage>
        <taxon>Bacteria</taxon>
        <taxon>Pseudomonadati</taxon>
        <taxon>Bacteroidota</taxon>
        <taxon>Saprospiria</taxon>
        <taxon>Saprospirales</taxon>
        <taxon>Saprospiraceae</taxon>
        <taxon>Aureispira</taxon>
    </lineage>
</organism>
<evidence type="ECO:0000313" key="3">
    <source>
        <dbReference type="Proteomes" id="UP001060919"/>
    </source>
</evidence>
<reference evidence="2" key="1">
    <citation type="submission" date="2022-09" db="EMBL/GenBank/DDBJ databases">
        <title>Aureispira anguillicida sp. nov., isolated from Leptocephalus of Japanese eel Anguilla japonica.</title>
        <authorList>
            <person name="Yuasa K."/>
            <person name="Mekata T."/>
            <person name="Ikunari K."/>
        </authorList>
    </citation>
    <scope>NUCLEOTIDE SEQUENCE</scope>
    <source>
        <strain evidence="2">EL160426</strain>
    </source>
</reference>
<evidence type="ECO:0000256" key="1">
    <source>
        <dbReference type="ARBA" id="ARBA00010617"/>
    </source>
</evidence>
<dbReference type="RefSeq" id="WP_264790503.1">
    <property type="nucleotide sequence ID" value="NZ_AP026867.1"/>
</dbReference>
<proteinExistence type="inferred from homology"/>
<dbReference type="InterPro" id="IPR036396">
    <property type="entry name" value="Cyt_P450_sf"/>
</dbReference>
<dbReference type="PANTHER" id="PTHR46696">
    <property type="entry name" value="P450, PUTATIVE (EUROFUNG)-RELATED"/>
    <property type="match status" value="1"/>
</dbReference>
<evidence type="ECO:0000313" key="2">
    <source>
        <dbReference type="EMBL" id="BDS15342.1"/>
    </source>
</evidence>
<name>A0A916DWZ3_9BACT</name>
<dbReference type="Proteomes" id="UP001060919">
    <property type="component" value="Chromosome"/>
</dbReference>